<sequence>MSEKPELSVLGQTVRHPIEHVEVFPAPANVTIVKFTTDELASMCPVTQQPDISTLVIEYVPQEFCIESKSLKLYLWGFRDRAVFAEALAAEIAEEVMATARPETVRVVLTQRPRGGIEVEAVAELFDDSIVY</sequence>
<dbReference type="GO" id="GO:0008616">
    <property type="term" value="P:tRNA queuosine(34) biosynthetic process"/>
    <property type="evidence" value="ECO:0007669"/>
    <property type="project" value="UniProtKB-KW"/>
</dbReference>
<evidence type="ECO:0000313" key="6">
    <source>
        <dbReference type="EMBL" id="CAB4999905.1"/>
    </source>
</evidence>
<keyword evidence="1" id="KW-0963">Cytoplasm</keyword>
<dbReference type="EMBL" id="CAFBPC010000035">
    <property type="protein sequence ID" value="CAB4999905.1"/>
    <property type="molecule type" value="Genomic_DNA"/>
</dbReference>
<dbReference type="SUPFAM" id="SSF55620">
    <property type="entry name" value="Tetrahydrobiopterin biosynthesis enzymes-like"/>
    <property type="match status" value="1"/>
</dbReference>
<protein>
    <submittedName>
        <fullName evidence="6">Unannotated protein</fullName>
    </submittedName>
</protein>
<dbReference type="NCBIfam" id="TIGR03139">
    <property type="entry name" value="QueF-II"/>
    <property type="match status" value="1"/>
</dbReference>
<dbReference type="InterPro" id="IPR050084">
    <property type="entry name" value="NADPH_dep_7-cyano-7-deazaG_red"/>
</dbReference>
<dbReference type="Pfam" id="PF14489">
    <property type="entry name" value="QueF"/>
    <property type="match status" value="1"/>
</dbReference>
<keyword evidence="3" id="KW-0521">NADP</keyword>
<dbReference type="GO" id="GO:0005737">
    <property type="term" value="C:cytoplasm"/>
    <property type="evidence" value="ECO:0007669"/>
    <property type="project" value="InterPro"/>
</dbReference>
<reference evidence="6" key="1">
    <citation type="submission" date="2020-05" db="EMBL/GenBank/DDBJ databases">
        <authorList>
            <person name="Chiriac C."/>
            <person name="Salcher M."/>
            <person name="Ghai R."/>
            <person name="Kavagutti S V."/>
        </authorList>
    </citation>
    <scope>NUCLEOTIDE SEQUENCE</scope>
</reference>
<organism evidence="6">
    <name type="scientific">freshwater metagenome</name>
    <dbReference type="NCBI Taxonomy" id="449393"/>
    <lineage>
        <taxon>unclassified sequences</taxon>
        <taxon>metagenomes</taxon>
        <taxon>ecological metagenomes</taxon>
    </lineage>
</organism>
<evidence type="ECO:0000256" key="4">
    <source>
        <dbReference type="ARBA" id="ARBA00023002"/>
    </source>
</evidence>
<evidence type="ECO:0000256" key="2">
    <source>
        <dbReference type="ARBA" id="ARBA00022785"/>
    </source>
</evidence>
<dbReference type="EMBL" id="CAEZTI010000057">
    <property type="protein sequence ID" value="CAB4561159.1"/>
    <property type="molecule type" value="Genomic_DNA"/>
</dbReference>
<dbReference type="AlphaFoldDB" id="A0A6J7P5X8"/>
<name>A0A6J7P5X8_9ZZZZ</name>
<dbReference type="GO" id="GO:0033739">
    <property type="term" value="F:preQ1 synthase activity"/>
    <property type="evidence" value="ECO:0007669"/>
    <property type="project" value="InterPro"/>
</dbReference>
<evidence type="ECO:0000256" key="1">
    <source>
        <dbReference type="ARBA" id="ARBA00022490"/>
    </source>
</evidence>
<proteinExistence type="predicted"/>
<dbReference type="InterPro" id="IPR029500">
    <property type="entry name" value="QueF"/>
</dbReference>
<keyword evidence="4" id="KW-0560">Oxidoreductase</keyword>
<evidence type="ECO:0000256" key="3">
    <source>
        <dbReference type="ARBA" id="ARBA00022857"/>
    </source>
</evidence>
<evidence type="ECO:0000313" key="5">
    <source>
        <dbReference type="EMBL" id="CAB4561159.1"/>
    </source>
</evidence>
<dbReference type="PANTHER" id="PTHR34354">
    <property type="entry name" value="NADPH-DEPENDENT 7-CYANO-7-DEAZAGUANINE REDUCTASE"/>
    <property type="match status" value="1"/>
</dbReference>
<gene>
    <name evidence="5" type="ORF">UFOPK1619_00402</name>
    <name evidence="6" type="ORF">UFOPK4057_00240</name>
</gene>
<keyword evidence="2" id="KW-0671">Queuosine biosynthesis</keyword>
<accession>A0A6J7P5X8</accession>
<dbReference type="InterPro" id="IPR043133">
    <property type="entry name" value="GTP-CH-I_C/QueF"/>
</dbReference>
<dbReference type="PANTHER" id="PTHR34354:SF1">
    <property type="entry name" value="NADPH-DEPENDENT 7-CYANO-7-DEAZAGUANINE REDUCTASE"/>
    <property type="match status" value="1"/>
</dbReference>
<dbReference type="Gene3D" id="3.30.1130.10">
    <property type="match status" value="1"/>
</dbReference>
<dbReference type="InterPro" id="IPR016856">
    <property type="entry name" value="QueF_type1"/>
</dbReference>